<feature type="region of interest" description="Disordered" evidence="1">
    <location>
        <begin position="1"/>
        <end position="26"/>
    </location>
</feature>
<name>A0A8J9UDW1_9NEOP</name>
<gene>
    <name evidence="2" type="ORF">BINO364_LOCUS4989</name>
</gene>
<dbReference type="EMBL" id="OV170233">
    <property type="protein sequence ID" value="CAH0718518.1"/>
    <property type="molecule type" value="Genomic_DNA"/>
</dbReference>
<protein>
    <submittedName>
        <fullName evidence="2">Uncharacterized protein</fullName>
    </submittedName>
</protein>
<keyword evidence="3" id="KW-1185">Reference proteome</keyword>
<accession>A0A8J9UDW1</accession>
<dbReference type="Proteomes" id="UP000838878">
    <property type="component" value="Chromosome 13"/>
</dbReference>
<evidence type="ECO:0000256" key="1">
    <source>
        <dbReference type="SAM" id="MobiDB-lite"/>
    </source>
</evidence>
<dbReference type="AlphaFoldDB" id="A0A8J9UDW1"/>
<evidence type="ECO:0000313" key="3">
    <source>
        <dbReference type="Proteomes" id="UP000838878"/>
    </source>
</evidence>
<sequence>MSIPINKENNQPNTEHRADDEMSIGDLDLNQKQKEILRKRWRSSCDRKASKVCIKACKSAYKIVCGSYKCKKAMKRSFRRECKSNCEAKFVSSKYYSDSE</sequence>
<proteinExistence type="predicted"/>
<dbReference type="OrthoDB" id="7396499at2759"/>
<reference evidence="2" key="1">
    <citation type="submission" date="2021-12" db="EMBL/GenBank/DDBJ databases">
        <authorList>
            <person name="Martin H S."/>
        </authorList>
    </citation>
    <scope>NUCLEOTIDE SEQUENCE</scope>
</reference>
<organism evidence="2 3">
    <name type="scientific">Brenthis ino</name>
    <name type="common">lesser marbled fritillary</name>
    <dbReference type="NCBI Taxonomy" id="405034"/>
    <lineage>
        <taxon>Eukaryota</taxon>
        <taxon>Metazoa</taxon>
        <taxon>Ecdysozoa</taxon>
        <taxon>Arthropoda</taxon>
        <taxon>Hexapoda</taxon>
        <taxon>Insecta</taxon>
        <taxon>Pterygota</taxon>
        <taxon>Neoptera</taxon>
        <taxon>Endopterygota</taxon>
        <taxon>Lepidoptera</taxon>
        <taxon>Glossata</taxon>
        <taxon>Ditrysia</taxon>
        <taxon>Papilionoidea</taxon>
        <taxon>Nymphalidae</taxon>
        <taxon>Heliconiinae</taxon>
        <taxon>Argynnini</taxon>
        <taxon>Brenthis</taxon>
    </lineage>
</organism>
<feature type="non-terminal residue" evidence="2">
    <location>
        <position position="100"/>
    </location>
</feature>
<evidence type="ECO:0000313" key="2">
    <source>
        <dbReference type="EMBL" id="CAH0718518.1"/>
    </source>
</evidence>